<reference evidence="2 3" key="1">
    <citation type="submission" date="2019-07" db="EMBL/GenBank/DDBJ databases">
        <authorList>
            <person name="Hibberd C M."/>
            <person name="Gehrig L. J."/>
            <person name="Chang H.-W."/>
            <person name="Venkatesh S."/>
        </authorList>
    </citation>
    <scope>NUCLEOTIDE SEQUENCE [LARGE SCALE GENOMIC DNA]</scope>
    <source>
        <strain evidence="2">Dorea_longicatena_SSTS_Bg7063</strain>
    </source>
</reference>
<name>A0A564SK39_9FIRM</name>
<dbReference type="PROSITE" id="PS51819">
    <property type="entry name" value="VOC"/>
    <property type="match status" value="1"/>
</dbReference>
<dbReference type="InterPro" id="IPR004360">
    <property type="entry name" value="Glyas_Fos-R_dOase_dom"/>
</dbReference>
<sequence length="144" mass="16815">MGKHTAHGYLVEDVYKEAEKFTKVFGFKPARIDETFAGFPMEGKVEFFLWQWKHLEDNLGKDVMAKVKYRDQQAIRCDTPEEVDEAYEQMKAEGVEFISEPKDYEWNARCVYFLDESGHMWEIYCWTGAVPLGDLDPAKEKNGL</sequence>
<dbReference type="InterPro" id="IPR037523">
    <property type="entry name" value="VOC_core"/>
</dbReference>
<proteinExistence type="predicted"/>
<organism evidence="2 3">
    <name type="scientific">Dorea longicatena</name>
    <dbReference type="NCBI Taxonomy" id="88431"/>
    <lineage>
        <taxon>Bacteria</taxon>
        <taxon>Bacillati</taxon>
        <taxon>Bacillota</taxon>
        <taxon>Clostridia</taxon>
        <taxon>Lachnospirales</taxon>
        <taxon>Lachnospiraceae</taxon>
        <taxon>Dorea</taxon>
    </lineage>
</organism>
<dbReference type="Gene3D" id="3.10.180.10">
    <property type="entry name" value="2,3-Dihydroxybiphenyl 1,2-Dioxygenase, domain 1"/>
    <property type="match status" value="1"/>
</dbReference>
<dbReference type="Pfam" id="PF00903">
    <property type="entry name" value="Glyoxalase"/>
    <property type="match status" value="1"/>
</dbReference>
<accession>A0A564SK39</accession>
<gene>
    <name evidence="2" type="ORF">DLSSTS7063_00682</name>
</gene>
<dbReference type="SUPFAM" id="SSF54593">
    <property type="entry name" value="Glyoxalase/Bleomycin resistance protein/Dihydroxybiphenyl dioxygenase"/>
    <property type="match status" value="1"/>
</dbReference>
<evidence type="ECO:0000313" key="2">
    <source>
        <dbReference type="EMBL" id="VUW95505.1"/>
    </source>
</evidence>
<dbReference type="RefSeq" id="WP_144099939.1">
    <property type="nucleotide sequence ID" value="NZ_CABHNM010000018.1"/>
</dbReference>
<dbReference type="Proteomes" id="UP000398619">
    <property type="component" value="Unassembled WGS sequence"/>
</dbReference>
<evidence type="ECO:0000313" key="3">
    <source>
        <dbReference type="Proteomes" id="UP000398619"/>
    </source>
</evidence>
<dbReference type="AlphaFoldDB" id="A0A564SK39"/>
<protein>
    <submittedName>
        <fullName evidence="2">Glyoxalase-like domain protein</fullName>
    </submittedName>
</protein>
<dbReference type="InterPro" id="IPR029068">
    <property type="entry name" value="Glyas_Bleomycin-R_OHBP_Dase"/>
</dbReference>
<dbReference type="EMBL" id="CABHNM010000018">
    <property type="protein sequence ID" value="VUW95505.1"/>
    <property type="molecule type" value="Genomic_DNA"/>
</dbReference>
<evidence type="ECO:0000259" key="1">
    <source>
        <dbReference type="PROSITE" id="PS51819"/>
    </source>
</evidence>
<feature type="domain" description="VOC" evidence="1">
    <location>
        <begin position="2"/>
        <end position="126"/>
    </location>
</feature>